<evidence type="ECO:0000256" key="1">
    <source>
        <dbReference type="ARBA" id="ARBA00004496"/>
    </source>
</evidence>
<evidence type="ECO:0000313" key="12">
    <source>
        <dbReference type="Proteomes" id="UP001249851"/>
    </source>
</evidence>
<dbReference type="EMBL" id="JARQWQ010000069">
    <property type="protein sequence ID" value="KAK2554514.1"/>
    <property type="molecule type" value="Genomic_DNA"/>
</dbReference>
<evidence type="ECO:0000256" key="6">
    <source>
        <dbReference type="ARBA" id="ARBA00036820"/>
    </source>
</evidence>
<comment type="similarity">
    <text evidence="2">Belongs to the aminoglycoside phosphotransferase family.</text>
</comment>
<dbReference type="AlphaFoldDB" id="A0AAD9Q4Q9"/>
<dbReference type="GO" id="GO:0005737">
    <property type="term" value="C:cytoplasm"/>
    <property type="evidence" value="ECO:0007669"/>
    <property type="project" value="UniProtKB-SubCell"/>
</dbReference>
<name>A0AAD9Q4Q9_ACRCE</name>
<keyword evidence="5 11" id="KW-0418">Kinase</keyword>
<protein>
    <recommendedName>
        <fullName evidence="9">Hydroxylysine kinase</fullName>
        <ecNumber evidence="8">2.7.1.81</ecNumber>
    </recommendedName>
</protein>
<organism evidence="11 12">
    <name type="scientific">Acropora cervicornis</name>
    <name type="common">Staghorn coral</name>
    <dbReference type="NCBI Taxonomy" id="6130"/>
    <lineage>
        <taxon>Eukaryota</taxon>
        <taxon>Metazoa</taxon>
        <taxon>Cnidaria</taxon>
        <taxon>Anthozoa</taxon>
        <taxon>Hexacorallia</taxon>
        <taxon>Scleractinia</taxon>
        <taxon>Astrocoeniina</taxon>
        <taxon>Acroporidae</taxon>
        <taxon>Acropora</taxon>
    </lineage>
</organism>
<evidence type="ECO:0000256" key="5">
    <source>
        <dbReference type="ARBA" id="ARBA00022777"/>
    </source>
</evidence>
<comment type="catalytic activity">
    <reaction evidence="6">
        <text>(5R)-5-hydroxy-L-lysine + GTP = (5R)-5-phosphooxy-L-lysine + GDP + H(+)</text>
        <dbReference type="Rhea" id="RHEA:19049"/>
        <dbReference type="ChEBI" id="CHEBI:15378"/>
        <dbReference type="ChEBI" id="CHEBI:37565"/>
        <dbReference type="ChEBI" id="CHEBI:57882"/>
        <dbReference type="ChEBI" id="CHEBI:58189"/>
        <dbReference type="ChEBI" id="CHEBI:58357"/>
        <dbReference type="EC" id="2.7.1.81"/>
    </reaction>
</comment>
<sequence>MDKVNEVLSSLPRRPLVTKCQAVAMATQLFELNVINHSSITEMDGYDDRNFYIQGSLPERVQSLKNGLSSSGYGEYILKIVNQTNTNQKHLIQSQCDVMSFLNAQGHKCSTPVPSVFGTSFVKCKIPRTIPTGHIAETTNSREDRRSGMFEVYNGEENSEEEYFVCAVILLKFVNGKVLNKTTLTTQLLFDAGVALGRLDHDLKKLGCLKLDRTGFIWDLATVGEQIEPLLDAIDDKQHVEMVKEVCETFRSEVSPKLHLLPKQIIHGDANYTNILLTSGCDASKPQFGFIDFADVNYSCRVFEIAVSLMYIFNIPCDLNCGRSRTAGHFLAGYHSVNPLSDTEFELLPVLVASRFCQSLLIGAFSCKYLCPDNTYVMETSNNGWKNFEMFWKLSKDEVMKTWLEVRQ</sequence>
<keyword evidence="12" id="KW-1185">Reference proteome</keyword>
<keyword evidence="4" id="KW-0808">Transferase</keyword>
<dbReference type="InterPro" id="IPR002575">
    <property type="entry name" value="Aminoglycoside_PTrfase"/>
</dbReference>
<reference evidence="11" key="2">
    <citation type="journal article" date="2023" name="Science">
        <title>Genomic signatures of disease resistance in endangered staghorn corals.</title>
        <authorList>
            <person name="Vollmer S.V."/>
            <person name="Selwyn J.D."/>
            <person name="Despard B.A."/>
            <person name="Roesel C.L."/>
        </authorList>
    </citation>
    <scope>NUCLEOTIDE SEQUENCE</scope>
    <source>
        <strain evidence="11">K2</strain>
    </source>
</reference>
<keyword evidence="3" id="KW-0963">Cytoplasm</keyword>
<dbReference type="EC" id="2.7.1.81" evidence="8"/>
<evidence type="ECO:0000256" key="4">
    <source>
        <dbReference type="ARBA" id="ARBA00022679"/>
    </source>
</evidence>
<dbReference type="PANTHER" id="PTHR21064">
    <property type="entry name" value="AMINOGLYCOSIDE PHOSPHOTRANSFERASE DOMAIN-CONTAINING PROTEIN-RELATED"/>
    <property type="match status" value="1"/>
</dbReference>
<dbReference type="InterPro" id="IPR011009">
    <property type="entry name" value="Kinase-like_dom_sf"/>
</dbReference>
<dbReference type="InterPro" id="IPR050249">
    <property type="entry name" value="Pseudomonas-type_ThrB"/>
</dbReference>
<evidence type="ECO:0000313" key="11">
    <source>
        <dbReference type="EMBL" id="KAK2554514.1"/>
    </source>
</evidence>
<comment type="caution">
    <text evidence="11">The sequence shown here is derived from an EMBL/GenBank/DDBJ whole genome shotgun (WGS) entry which is preliminary data.</text>
</comment>
<dbReference type="SUPFAM" id="SSF56112">
    <property type="entry name" value="Protein kinase-like (PK-like)"/>
    <property type="match status" value="1"/>
</dbReference>
<dbReference type="GO" id="GO:0047992">
    <property type="term" value="F:hydroxylysine kinase activity"/>
    <property type="evidence" value="ECO:0007669"/>
    <property type="project" value="UniProtKB-EC"/>
</dbReference>
<gene>
    <name evidence="11" type="ORF">P5673_023963</name>
</gene>
<reference evidence="11" key="1">
    <citation type="journal article" date="2023" name="G3 (Bethesda)">
        <title>Whole genome assembly and annotation of the endangered Caribbean coral Acropora cervicornis.</title>
        <authorList>
            <person name="Selwyn J.D."/>
            <person name="Vollmer S.V."/>
        </authorList>
    </citation>
    <scope>NUCLEOTIDE SEQUENCE</scope>
    <source>
        <strain evidence="11">K2</strain>
    </source>
</reference>
<proteinExistence type="inferred from homology"/>
<dbReference type="Pfam" id="PF01636">
    <property type="entry name" value="APH"/>
    <property type="match status" value="1"/>
</dbReference>
<comment type="function">
    <text evidence="7">Catalyzes the GTP-dependent phosphorylation of 5-hydroxy-L-lysine.</text>
</comment>
<evidence type="ECO:0000256" key="7">
    <source>
        <dbReference type="ARBA" id="ARBA00037368"/>
    </source>
</evidence>
<comment type="subcellular location">
    <subcellularLocation>
        <location evidence="1">Cytoplasm</location>
    </subcellularLocation>
</comment>
<dbReference type="Proteomes" id="UP001249851">
    <property type="component" value="Unassembled WGS sequence"/>
</dbReference>
<evidence type="ECO:0000259" key="10">
    <source>
        <dbReference type="Pfam" id="PF01636"/>
    </source>
</evidence>
<evidence type="ECO:0000256" key="2">
    <source>
        <dbReference type="ARBA" id="ARBA00006219"/>
    </source>
</evidence>
<evidence type="ECO:0000256" key="8">
    <source>
        <dbReference type="ARBA" id="ARBA00038873"/>
    </source>
</evidence>
<accession>A0AAD9Q4Q9</accession>
<evidence type="ECO:0000256" key="9">
    <source>
        <dbReference type="ARBA" id="ARBA00040505"/>
    </source>
</evidence>
<feature type="domain" description="Aminoglycoside phosphotransferase" evidence="10">
    <location>
        <begin position="151"/>
        <end position="318"/>
    </location>
</feature>
<dbReference type="Gene3D" id="3.90.1200.10">
    <property type="match status" value="1"/>
</dbReference>
<evidence type="ECO:0000256" key="3">
    <source>
        <dbReference type="ARBA" id="ARBA00022490"/>
    </source>
</evidence>
<dbReference type="PANTHER" id="PTHR21064:SF1">
    <property type="entry name" value="HYDROXYLYSINE KINASE"/>
    <property type="match status" value="1"/>
</dbReference>